<evidence type="ECO:0000256" key="3">
    <source>
        <dbReference type="ARBA" id="ARBA00022448"/>
    </source>
</evidence>
<evidence type="ECO:0000256" key="1">
    <source>
        <dbReference type="ARBA" id="ARBA00004418"/>
    </source>
</evidence>
<keyword evidence="5" id="KW-0574">Periplasm</keyword>
<dbReference type="SUPFAM" id="SSF53850">
    <property type="entry name" value="Periplasmic binding protein-like II"/>
    <property type="match status" value="1"/>
</dbReference>
<dbReference type="RefSeq" id="WP_151577110.1">
    <property type="nucleotide sequence ID" value="NZ_WBWX01000017.1"/>
</dbReference>
<dbReference type="InterPro" id="IPR039424">
    <property type="entry name" value="SBP_5"/>
</dbReference>
<sequence length="515" mass="57118">MDENRILRVALDWEVAGIDPPRAGGGWNTGRVVQHTHESLVEDDFGAPPETPDAPPMVIPWLAETIEISADMKHFVFKLRPGVRFHDGAVLDAEAVVANYARFWDARSPLYSPVAADFNRAGVETIKRIEALDRMTVQFVHDTPAPDFLRYMTEQDAPGAQALVSPNALRTQGPDGCIDRAPGTGPFCFHRRFDTQGGSAVELRANEDYWQGRPWLSGIRFLPFPNLADRVRALTKGVVDIAYSLEGADLEDLTARGFQVPAFSPPYLWYLVFNLRDPVMADVRVRRAIAHAIDRDALSDVLFPGATLPARSALPPSSPAHDTDAVEHYPYDPARARSLLNEAGISGDIALKAIAARAGSAQLNPVAIQERIAEDLARIGIRLETDIYDDWIGYFRSWRHGTNPGVSISEMSWGMSSDLWLHQVLHSRNRPPTGYNAGHVADKALDDLLDAASREVNATKRISHYRAADARVMETLPILPLLTSRRGMLAFSRHVQGLNVVNQCWQDFSNVRLSR</sequence>
<dbReference type="Gene3D" id="3.10.105.10">
    <property type="entry name" value="Dipeptide-binding Protein, Domain 3"/>
    <property type="match status" value="1"/>
</dbReference>
<gene>
    <name evidence="7" type="ORF">F9L06_24375</name>
</gene>
<dbReference type="PANTHER" id="PTHR30290">
    <property type="entry name" value="PERIPLASMIC BINDING COMPONENT OF ABC TRANSPORTER"/>
    <property type="match status" value="1"/>
</dbReference>
<dbReference type="GO" id="GO:0043190">
    <property type="term" value="C:ATP-binding cassette (ABC) transporter complex"/>
    <property type="evidence" value="ECO:0007669"/>
    <property type="project" value="InterPro"/>
</dbReference>
<dbReference type="EMBL" id="WBWX01000017">
    <property type="protein sequence ID" value="KAB2790766.1"/>
    <property type="molecule type" value="Genomic_DNA"/>
</dbReference>
<comment type="caution">
    <text evidence="7">The sequence shown here is derived from an EMBL/GenBank/DDBJ whole genome shotgun (WGS) entry which is preliminary data.</text>
</comment>
<keyword evidence="3" id="KW-0813">Transport</keyword>
<evidence type="ECO:0000256" key="5">
    <source>
        <dbReference type="ARBA" id="ARBA00022764"/>
    </source>
</evidence>
<evidence type="ECO:0000256" key="4">
    <source>
        <dbReference type="ARBA" id="ARBA00022729"/>
    </source>
</evidence>
<evidence type="ECO:0000256" key="2">
    <source>
        <dbReference type="ARBA" id="ARBA00005695"/>
    </source>
</evidence>
<protein>
    <submittedName>
        <fullName evidence="7">ABC transporter substrate-binding protein</fullName>
    </submittedName>
</protein>
<dbReference type="AlphaFoldDB" id="A0A6I0DMY4"/>
<name>A0A6I0DMY4_BRUAN</name>
<feature type="domain" description="Solute-binding protein family 5" evidence="6">
    <location>
        <begin position="58"/>
        <end position="413"/>
    </location>
</feature>
<accession>A0A6I0DMY4</accession>
<dbReference type="GO" id="GO:0015833">
    <property type="term" value="P:peptide transport"/>
    <property type="evidence" value="ECO:0007669"/>
    <property type="project" value="TreeGrafter"/>
</dbReference>
<dbReference type="Proteomes" id="UP000441102">
    <property type="component" value="Unassembled WGS sequence"/>
</dbReference>
<dbReference type="GO" id="GO:0030288">
    <property type="term" value="C:outer membrane-bounded periplasmic space"/>
    <property type="evidence" value="ECO:0007669"/>
    <property type="project" value="UniProtKB-ARBA"/>
</dbReference>
<keyword evidence="4" id="KW-0732">Signal</keyword>
<evidence type="ECO:0000313" key="7">
    <source>
        <dbReference type="EMBL" id="KAB2790766.1"/>
    </source>
</evidence>
<dbReference type="Pfam" id="PF00496">
    <property type="entry name" value="SBP_bac_5"/>
    <property type="match status" value="1"/>
</dbReference>
<evidence type="ECO:0000259" key="6">
    <source>
        <dbReference type="Pfam" id="PF00496"/>
    </source>
</evidence>
<reference evidence="7 8" key="1">
    <citation type="submission" date="2019-09" db="EMBL/GenBank/DDBJ databases">
        <title>Taxonomic organization of the family Brucellaceae based on a phylogenomic approach.</title>
        <authorList>
            <person name="Leclercq S."/>
            <person name="Cloeckaert A."/>
            <person name="Zygmunt M.S."/>
        </authorList>
    </citation>
    <scope>NUCLEOTIDE SEQUENCE [LARGE SCALE GENOMIC DNA]</scope>
    <source>
        <strain evidence="7 8">CCUG 34461</strain>
    </source>
</reference>
<evidence type="ECO:0000313" key="8">
    <source>
        <dbReference type="Proteomes" id="UP000441102"/>
    </source>
</evidence>
<dbReference type="InterPro" id="IPR030678">
    <property type="entry name" value="Peptide/Ni-bd"/>
</dbReference>
<comment type="subcellular location">
    <subcellularLocation>
        <location evidence="1">Periplasm</location>
    </subcellularLocation>
</comment>
<comment type="similarity">
    <text evidence="2">Belongs to the bacterial solute-binding protein 5 family.</text>
</comment>
<organism evidence="7 8">
    <name type="scientific">Brucella anthropi</name>
    <name type="common">Ochrobactrum anthropi</name>
    <dbReference type="NCBI Taxonomy" id="529"/>
    <lineage>
        <taxon>Bacteria</taxon>
        <taxon>Pseudomonadati</taxon>
        <taxon>Pseudomonadota</taxon>
        <taxon>Alphaproteobacteria</taxon>
        <taxon>Hyphomicrobiales</taxon>
        <taxon>Brucellaceae</taxon>
        <taxon>Brucella/Ochrobactrum group</taxon>
        <taxon>Brucella</taxon>
    </lineage>
</organism>
<dbReference type="PANTHER" id="PTHR30290:SF9">
    <property type="entry name" value="OLIGOPEPTIDE-BINDING PROTEIN APPA"/>
    <property type="match status" value="1"/>
</dbReference>
<dbReference type="PIRSF" id="PIRSF002741">
    <property type="entry name" value="MppA"/>
    <property type="match status" value="1"/>
</dbReference>
<dbReference type="GO" id="GO:1904680">
    <property type="term" value="F:peptide transmembrane transporter activity"/>
    <property type="evidence" value="ECO:0007669"/>
    <property type="project" value="TreeGrafter"/>
</dbReference>
<dbReference type="Gene3D" id="3.40.190.10">
    <property type="entry name" value="Periplasmic binding protein-like II"/>
    <property type="match status" value="1"/>
</dbReference>
<dbReference type="InterPro" id="IPR000914">
    <property type="entry name" value="SBP_5_dom"/>
</dbReference>
<proteinExistence type="inferred from homology"/>